<reference evidence="2" key="1">
    <citation type="journal article" date="2020" name="Stud. Mycol.">
        <title>101 Dothideomycetes genomes: a test case for predicting lifestyles and emergence of pathogens.</title>
        <authorList>
            <person name="Haridas S."/>
            <person name="Albert R."/>
            <person name="Binder M."/>
            <person name="Bloem J."/>
            <person name="Labutti K."/>
            <person name="Salamov A."/>
            <person name="Andreopoulos B."/>
            <person name="Baker S."/>
            <person name="Barry K."/>
            <person name="Bills G."/>
            <person name="Bluhm B."/>
            <person name="Cannon C."/>
            <person name="Castanera R."/>
            <person name="Culley D."/>
            <person name="Daum C."/>
            <person name="Ezra D."/>
            <person name="Gonzalez J."/>
            <person name="Henrissat B."/>
            <person name="Kuo A."/>
            <person name="Liang C."/>
            <person name="Lipzen A."/>
            <person name="Lutzoni F."/>
            <person name="Magnuson J."/>
            <person name="Mondo S."/>
            <person name="Nolan M."/>
            <person name="Ohm R."/>
            <person name="Pangilinan J."/>
            <person name="Park H.-J."/>
            <person name="Ramirez L."/>
            <person name="Alfaro M."/>
            <person name="Sun H."/>
            <person name="Tritt A."/>
            <person name="Yoshinaga Y."/>
            <person name="Zwiers L.-H."/>
            <person name="Turgeon B."/>
            <person name="Goodwin S."/>
            <person name="Spatafora J."/>
            <person name="Crous P."/>
            <person name="Grigoriev I."/>
        </authorList>
    </citation>
    <scope>NUCLEOTIDE SEQUENCE</scope>
    <source>
        <strain evidence="2">CBS 115976</strain>
    </source>
</reference>
<organism evidence="2 3">
    <name type="scientific">Microthyrium microscopicum</name>
    <dbReference type="NCBI Taxonomy" id="703497"/>
    <lineage>
        <taxon>Eukaryota</taxon>
        <taxon>Fungi</taxon>
        <taxon>Dikarya</taxon>
        <taxon>Ascomycota</taxon>
        <taxon>Pezizomycotina</taxon>
        <taxon>Dothideomycetes</taxon>
        <taxon>Dothideomycetes incertae sedis</taxon>
        <taxon>Microthyriales</taxon>
        <taxon>Microthyriaceae</taxon>
        <taxon>Microthyrium</taxon>
    </lineage>
</organism>
<dbReference type="SUPFAM" id="SSF54637">
    <property type="entry name" value="Thioesterase/thiol ester dehydrase-isomerase"/>
    <property type="match status" value="1"/>
</dbReference>
<dbReference type="PANTHER" id="PTHR47260">
    <property type="entry name" value="UPF0644 PROTEIN PB2B4.06"/>
    <property type="match status" value="1"/>
</dbReference>
<dbReference type="GO" id="GO:0016853">
    <property type="term" value="F:isomerase activity"/>
    <property type="evidence" value="ECO:0007669"/>
    <property type="project" value="UniProtKB-KW"/>
</dbReference>
<dbReference type="PANTHER" id="PTHR47260:SF7">
    <property type="entry name" value="THIOESTERASE FAMILY PROTEIN (AFU_ORTHOLOGUE AFUA_1G10800)"/>
    <property type="match status" value="1"/>
</dbReference>
<evidence type="ECO:0000259" key="1">
    <source>
        <dbReference type="Pfam" id="PF03061"/>
    </source>
</evidence>
<dbReference type="EMBL" id="MU004237">
    <property type="protein sequence ID" value="KAF2667517.1"/>
    <property type="molecule type" value="Genomic_DNA"/>
</dbReference>
<dbReference type="InterPro" id="IPR052061">
    <property type="entry name" value="PTE-AB_protein"/>
</dbReference>
<evidence type="ECO:0000313" key="2">
    <source>
        <dbReference type="EMBL" id="KAF2667517.1"/>
    </source>
</evidence>
<sequence length="296" mass="32405">MALKSSASRMVFGRQLQWANPRLSLTRHPQLLQQSRNSLQQRYMSTEQLPPPPPEPTNRFIRWAFTALGITLSFATGYTLANNTTIKTYVAVLTQPSDASTLSMFNPDADSQAAEIEARLQSHPLVRELQSDPKWRSSRPHLKMPADLRPHSFTAGHLLSKDKIPVPPLVFTTGDGMELVSIAWLGPDVCGHPGIVHGGLLATLMDEGLARTCFAALPNKVGVTAHLELDYRSPCKAGQFVVMRGQTTKVEGRKAYVKGRIETAPTDGAPGRTLVEGTALFVEPKGFAGRLMRIVS</sequence>
<feature type="domain" description="Thioesterase" evidence="1">
    <location>
        <begin position="194"/>
        <end position="264"/>
    </location>
</feature>
<dbReference type="OrthoDB" id="506431at2759"/>
<accession>A0A6A6U7V4</accession>
<proteinExistence type="predicted"/>
<evidence type="ECO:0000313" key="3">
    <source>
        <dbReference type="Proteomes" id="UP000799302"/>
    </source>
</evidence>
<keyword evidence="3" id="KW-1185">Reference proteome</keyword>
<gene>
    <name evidence="2" type="ORF">BT63DRAFT_480464</name>
</gene>
<dbReference type="Pfam" id="PF03061">
    <property type="entry name" value="4HBT"/>
    <property type="match status" value="1"/>
</dbReference>
<dbReference type="Gene3D" id="3.10.129.10">
    <property type="entry name" value="Hotdog Thioesterase"/>
    <property type="match status" value="1"/>
</dbReference>
<dbReference type="InterPro" id="IPR006683">
    <property type="entry name" value="Thioestr_dom"/>
</dbReference>
<name>A0A6A6U7V4_9PEZI</name>
<dbReference type="InterPro" id="IPR029069">
    <property type="entry name" value="HotDog_dom_sf"/>
</dbReference>
<dbReference type="Proteomes" id="UP000799302">
    <property type="component" value="Unassembled WGS sequence"/>
</dbReference>
<dbReference type="AlphaFoldDB" id="A0A6A6U7V4"/>
<protein>
    <submittedName>
        <fullName evidence="2">Thioesterase/thiol ester dehydrase-isomerase</fullName>
    </submittedName>
</protein>
<keyword evidence="2" id="KW-0413">Isomerase</keyword>
<dbReference type="CDD" id="cd03443">
    <property type="entry name" value="PaaI_thioesterase"/>
    <property type="match status" value="1"/>
</dbReference>